<dbReference type="CDD" id="cd00156">
    <property type="entry name" value="REC"/>
    <property type="match status" value="1"/>
</dbReference>
<dbReference type="CDD" id="cd00075">
    <property type="entry name" value="HATPase"/>
    <property type="match status" value="1"/>
</dbReference>
<dbReference type="Pfam" id="PF00989">
    <property type="entry name" value="PAS"/>
    <property type="match status" value="1"/>
</dbReference>
<dbReference type="SUPFAM" id="SSF55874">
    <property type="entry name" value="ATPase domain of HSP90 chaperone/DNA topoisomerase II/histidine kinase"/>
    <property type="match status" value="1"/>
</dbReference>
<dbReference type="InterPro" id="IPR036097">
    <property type="entry name" value="HisK_dim/P_sf"/>
</dbReference>
<keyword evidence="3 6" id="KW-0597">Phosphoprotein</keyword>
<dbReference type="InterPro" id="IPR001610">
    <property type="entry name" value="PAC"/>
</dbReference>
<dbReference type="SMART" id="SM00091">
    <property type="entry name" value="PAS"/>
    <property type="match status" value="4"/>
</dbReference>
<feature type="domain" description="PAS" evidence="9">
    <location>
        <begin position="546"/>
        <end position="587"/>
    </location>
</feature>
<feature type="domain" description="Histidine kinase" evidence="7">
    <location>
        <begin position="812"/>
        <end position="1001"/>
    </location>
</feature>
<dbReference type="PROSITE" id="PS50109">
    <property type="entry name" value="HIS_KIN"/>
    <property type="match status" value="1"/>
</dbReference>
<dbReference type="GO" id="GO:0006355">
    <property type="term" value="P:regulation of DNA-templated transcription"/>
    <property type="evidence" value="ECO:0007669"/>
    <property type="project" value="InterPro"/>
</dbReference>
<comment type="caution">
    <text evidence="11">The sequence shown here is derived from an EMBL/GenBank/DDBJ whole genome shotgun (WGS) entry which is preliminary data.</text>
</comment>
<keyword evidence="5" id="KW-0418">Kinase</keyword>
<dbReference type="InterPro" id="IPR013767">
    <property type="entry name" value="PAS_fold"/>
</dbReference>
<dbReference type="SMART" id="SM00065">
    <property type="entry name" value="GAF"/>
    <property type="match status" value="1"/>
</dbReference>
<dbReference type="InterPro" id="IPR029016">
    <property type="entry name" value="GAF-like_dom_sf"/>
</dbReference>
<dbReference type="InterPro" id="IPR003661">
    <property type="entry name" value="HisK_dim/P_dom"/>
</dbReference>
<dbReference type="PANTHER" id="PTHR43304">
    <property type="entry name" value="PHYTOCHROME-LIKE PROTEIN CPH1"/>
    <property type="match status" value="1"/>
</dbReference>
<dbReference type="InterPro" id="IPR004358">
    <property type="entry name" value="Sig_transdc_His_kin-like_C"/>
</dbReference>
<dbReference type="InterPro" id="IPR011006">
    <property type="entry name" value="CheY-like_superfamily"/>
</dbReference>
<dbReference type="SUPFAM" id="SSF52172">
    <property type="entry name" value="CheY-like"/>
    <property type="match status" value="1"/>
</dbReference>
<keyword evidence="12" id="KW-1185">Reference proteome</keyword>
<dbReference type="EMBL" id="BIXZ01000001">
    <property type="protein sequence ID" value="GCF13102.1"/>
    <property type="molecule type" value="Genomic_DNA"/>
</dbReference>
<feature type="domain" description="PAS" evidence="9">
    <location>
        <begin position="137"/>
        <end position="206"/>
    </location>
</feature>
<dbReference type="Gene3D" id="3.40.50.2300">
    <property type="match status" value="1"/>
</dbReference>
<dbReference type="InterPro" id="IPR013656">
    <property type="entry name" value="PAS_4"/>
</dbReference>
<dbReference type="InterPro" id="IPR001789">
    <property type="entry name" value="Sig_transdc_resp-reg_receiver"/>
</dbReference>
<evidence type="ECO:0000259" key="9">
    <source>
        <dbReference type="PROSITE" id="PS50112"/>
    </source>
</evidence>
<dbReference type="SMART" id="SM00086">
    <property type="entry name" value="PAC"/>
    <property type="match status" value="4"/>
</dbReference>
<feature type="domain" description="PAC" evidence="10">
    <location>
        <begin position="492"/>
        <end position="545"/>
    </location>
</feature>
<feature type="domain" description="PAC" evidence="10">
    <location>
        <begin position="618"/>
        <end position="671"/>
    </location>
</feature>
<dbReference type="InterPro" id="IPR003594">
    <property type="entry name" value="HATPase_dom"/>
</dbReference>
<dbReference type="GO" id="GO:0000155">
    <property type="term" value="F:phosphorelay sensor kinase activity"/>
    <property type="evidence" value="ECO:0007669"/>
    <property type="project" value="InterPro"/>
</dbReference>
<dbReference type="Pfam" id="PF08447">
    <property type="entry name" value="PAS_3"/>
    <property type="match status" value="1"/>
</dbReference>
<dbReference type="InterPro" id="IPR003018">
    <property type="entry name" value="GAF"/>
</dbReference>
<evidence type="ECO:0000313" key="11">
    <source>
        <dbReference type="EMBL" id="GCF13102.1"/>
    </source>
</evidence>
<dbReference type="AlphaFoldDB" id="A0A4C2EFH4"/>
<accession>A0A4C2EFH4</accession>
<dbReference type="InterPro" id="IPR035965">
    <property type="entry name" value="PAS-like_dom_sf"/>
</dbReference>
<dbReference type="Pfam" id="PF13185">
    <property type="entry name" value="GAF_2"/>
    <property type="match status" value="1"/>
</dbReference>
<dbReference type="Gene3D" id="3.30.450.40">
    <property type="match status" value="1"/>
</dbReference>
<dbReference type="InterPro" id="IPR000700">
    <property type="entry name" value="PAS-assoc_C"/>
</dbReference>
<dbReference type="CDD" id="cd00130">
    <property type="entry name" value="PAS"/>
    <property type="match status" value="3"/>
</dbReference>
<feature type="domain" description="Response regulatory" evidence="8">
    <location>
        <begin position="6"/>
        <end position="122"/>
    </location>
</feature>
<dbReference type="Pfam" id="PF02518">
    <property type="entry name" value="HATPase_c"/>
    <property type="match status" value="1"/>
</dbReference>
<gene>
    <name evidence="11" type="ORF">Harman_10370</name>
</gene>
<dbReference type="Gene3D" id="1.10.287.130">
    <property type="match status" value="1"/>
</dbReference>
<dbReference type="InterPro" id="IPR005467">
    <property type="entry name" value="His_kinase_dom"/>
</dbReference>
<dbReference type="SUPFAM" id="SSF47384">
    <property type="entry name" value="Homodimeric domain of signal transducing histidine kinase"/>
    <property type="match status" value="1"/>
</dbReference>
<protein>
    <recommendedName>
        <fullName evidence="2">histidine kinase</fullName>
        <ecNumber evidence="2">2.7.13.3</ecNumber>
    </recommendedName>
</protein>
<dbReference type="EC" id="2.7.13.3" evidence="2"/>
<feature type="modified residue" description="4-aspartylphosphate" evidence="6">
    <location>
        <position position="57"/>
    </location>
</feature>
<keyword evidence="4" id="KW-0808">Transferase</keyword>
<dbReference type="SMART" id="SM00388">
    <property type="entry name" value="HisKA"/>
    <property type="match status" value="1"/>
</dbReference>
<comment type="catalytic activity">
    <reaction evidence="1">
        <text>ATP + protein L-histidine = ADP + protein N-phospho-L-histidine.</text>
        <dbReference type="EC" id="2.7.13.3"/>
    </reaction>
</comment>
<reference evidence="11 12" key="1">
    <citation type="submission" date="2019-02" db="EMBL/GenBank/DDBJ databases">
        <title>Haloarcula mannanilyticum sp. nov., a mannan degrading haloarchaeon isolated from commercial salt.</title>
        <authorList>
            <person name="Enomoto S."/>
            <person name="Shimane Y."/>
            <person name="Kamekura M."/>
            <person name="Ito T."/>
            <person name="Moriya O."/>
            <person name="Ihara K."/>
            <person name="Takahashi-Ando N."/>
            <person name="Fukushima Y."/>
            <person name="Yoshida Y."/>
            <person name="Usama R."/>
            <person name="Takai K."/>
            <person name="Minegishi H."/>
        </authorList>
    </citation>
    <scope>NUCLEOTIDE SEQUENCE [LARGE SCALE GENOMIC DNA]</scope>
    <source>
        <strain evidence="11 12">MD130-1</strain>
    </source>
</reference>
<organism evidence="11 12">
    <name type="scientific">Haloarcula mannanilytica</name>
    <dbReference type="NCBI Taxonomy" id="2509225"/>
    <lineage>
        <taxon>Archaea</taxon>
        <taxon>Methanobacteriati</taxon>
        <taxon>Methanobacteriota</taxon>
        <taxon>Stenosarchaea group</taxon>
        <taxon>Halobacteria</taxon>
        <taxon>Halobacteriales</taxon>
        <taxon>Haloarculaceae</taxon>
        <taxon>Haloarcula</taxon>
    </lineage>
</organism>
<proteinExistence type="predicted"/>
<dbReference type="SMART" id="SM00387">
    <property type="entry name" value="HATPase_c"/>
    <property type="match status" value="1"/>
</dbReference>
<dbReference type="InterPro" id="IPR036890">
    <property type="entry name" value="HATPase_C_sf"/>
</dbReference>
<evidence type="ECO:0000259" key="10">
    <source>
        <dbReference type="PROSITE" id="PS50113"/>
    </source>
</evidence>
<evidence type="ECO:0000259" key="7">
    <source>
        <dbReference type="PROSITE" id="PS50109"/>
    </source>
</evidence>
<dbReference type="PRINTS" id="PR00344">
    <property type="entry name" value="BCTRLSENSOR"/>
</dbReference>
<dbReference type="Pfam" id="PF08448">
    <property type="entry name" value="PAS_4"/>
    <property type="match status" value="2"/>
</dbReference>
<dbReference type="InterPro" id="IPR052162">
    <property type="entry name" value="Sensor_kinase/Photoreceptor"/>
</dbReference>
<dbReference type="SMART" id="SM00448">
    <property type="entry name" value="REC"/>
    <property type="match status" value="1"/>
</dbReference>
<dbReference type="OrthoDB" id="3369at2157"/>
<dbReference type="Gene3D" id="3.30.450.20">
    <property type="entry name" value="PAS domain"/>
    <property type="match status" value="4"/>
</dbReference>
<dbReference type="PROSITE" id="PS50113">
    <property type="entry name" value="PAC"/>
    <property type="match status" value="2"/>
</dbReference>
<dbReference type="Pfam" id="PF00072">
    <property type="entry name" value="Response_reg"/>
    <property type="match status" value="1"/>
</dbReference>
<dbReference type="Pfam" id="PF00512">
    <property type="entry name" value="HisKA"/>
    <property type="match status" value="1"/>
</dbReference>
<dbReference type="SUPFAM" id="SSF55785">
    <property type="entry name" value="PYP-like sensor domain (PAS domain)"/>
    <property type="match status" value="4"/>
</dbReference>
<evidence type="ECO:0000256" key="3">
    <source>
        <dbReference type="ARBA" id="ARBA00022553"/>
    </source>
</evidence>
<evidence type="ECO:0000259" key="8">
    <source>
        <dbReference type="PROSITE" id="PS50110"/>
    </source>
</evidence>
<evidence type="ECO:0000256" key="2">
    <source>
        <dbReference type="ARBA" id="ARBA00012438"/>
    </source>
</evidence>
<dbReference type="SUPFAM" id="SSF55781">
    <property type="entry name" value="GAF domain-like"/>
    <property type="match status" value="1"/>
</dbReference>
<evidence type="ECO:0000313" key="12">
    <source>
        <dbReference type="Proteomes" id="UP000304382"/>
    </source>
</evidence>
<feature type="domain" description="PAS" evidence="9">
    <location>
        <begin position="416"/>
        <end position="488"/>
    </location>
</feature>
<evidence type="ECO:0000256" key="6">
    <source>
        <dbReference type="PROSITE-ProRule" id="PRU00169"/>
    </source>
</evidence>
<dbReference type="RefSeq" id="WP_137682737.1">
    <property type="nucleotide sequence ID" value="NZ_BIXZ01000001.1"/>
</dbReference>
<sequence>MAEAVRVLHVDDDAEFASMTAAFLARLDDCFDVTTALSADEGLTRLSDESVDCVVSDFDMPKKDGIEFLESVRTVDDDLPFILFTGKGSEEVASEAISAGVTDYLQKQQGTDQFTLLANRITNAVEQYRSRRALEASRERLSLFIDKSPLGVIEWDENFEIVQVNEKGEAILGRSEADLVGKRFDTLVPESELETVEETITALQDDSGGYNAVLDIETGDGEQIVCEWHNRIIRDEGETVAIFSQFQEITARQRRQQRIEALHDTTRELMNAESREAVAGLVVETTRDLLGFPISGVFLYDESTDCLRPGAVTHQARATLGDIPTFSAGDGLIWTVFESGEQRVFDDVSTHPDRYNPETPLRSEILLPLGDHGVLAAASTDIAAFEDASVSLLQTLAANTEEALSRLDRERELRTLTERHELALESAELGVWDWNVQTDEVTFDERWANMLGYSLDELDPTVDTWDDLIHPEDRQRTYEALNAHLDGETETYECDHRLKTATGEYRWIRDIGKVFERDENGDPLRAVGIHQDVTEHKERKQELEDTSRKLQVILDTAPTYILMKDTDSQFLFVNDAARDMFGLDADESVVGLTDYDLFPEHIADQTYADDQRALETRDTVEVEEVIPVAGTERTHLTRKTPILDEDGEPYALCVVATDITEQKRRERELARLTDEYEAVFENTNDAIALVDVEGSTEDPTFRYIRTNQAYERRTGLGTESVAGQTPAEAAGQDTGSRITAHYERCVANGGTITFEETDEFHTTGVWETQITPIFADEEITRLVVISRDISDRIEYREELERQNDRLEEFASIVSHDLRNPISVLEGSLALARETGDDEQFDRCYRAIDRMKELIEDLLTLAREGETVSETEPLDLESTVQSCWYAVETSDATLEITTESTIYADESRTRQLLENLINNAVTHGGPDVTVEVGDIGDSGFYVADDGPGIPPEKRESVFESGYTTSDDGTGFGLVIVKEIAAAHDWSVSVTESDDGGARFEFTGVKQVF</sequence>
<dbReference type="NCBIfam" id="TIGR00229">
    <property type="entry name" value="sensory_box"/>
    <property type="match status" value="4"/>
</dbReference>
<dbReference type="PROSITE" id="PS50110">
    <property type="entry name" value="RESPONSE_REGULATORY"/>
    <property type="match status" value="1"/>
</dbReference>
<dbReference type="CDD" id="cd00082">
    <property type="entry name" value="HisKA"/>
    <property type="match status" value="1"/>
</dbReference>
<evidence type="ECO:0000256" key="4">
    <source>
        <dbReference type="ARBA" id="ARBA00022679"/>
    </source>
</evidence>
<dbReference type="InterPro" id="IPR013655">
    <property type="entry name" value="PAS_fold_3"/>
</dbReference>
<dbReference type="PANTHER" id="PTHR43304:SF1">
    <property type="entry name" value="PAC DOMAIN-CONTAINING PROTEIN"/>
    <property type="match status" value="1"/>
</dbReference>
<dbReference type="PROSITE" id="PS50112">
    <property type="entry name" value="PAS"/>
    <property type="match status" value="3"/>
</dbReference>
<dbReference type="Proteomes" id="UP000304382">
    <property type="component" value="Unassembled WGS sequence"/>
</dbReference>
<dbReference type="InterPro" id="IPR000014">
    <property type="entry name" value="PAS"/>
</dbReference>
<evidence type="ECO:0000256" key="5">
    <source>
        <dbReference type="ARBA" id="ARBA00022777"/>
    </source>
</evidence>
<name>A0A4C2EFH4_9EURY</name>
<evidence type="ECO:0000256" key="1">
    <source>
        <dbReference type="ARBA" id="ARBA00000085"/>
    </source>
</evidence>
<dbReference type="Gene3D" id="3.30.565.10">
    <property type="entry name" value="Histidine kinase-like ATPase, C-terminal domain"/>
    <property type="match status" value="1"/>
</dbReference>